<keyword evidence="2" id="KW-0472">Membrane</keyword>
<sequence>MHHNHRQRTMRPSQLTLLALIVLRLASAIDPLGFKSVTITETGEIAVFEWYQQPIADKSHATEFCELHGSSIPEIRELRYFFKSLTLHNGSIFYLNDIMEATVDSPNEAIGERMCITVKNSPGHPLQFGETSAVRSCSTRVNAGVCRRTTSVTNSTLYMKCLEVHFKETRDEALIKLDRTSFYIVLGAICLVLLATNCLWITFCYKYCSTQRRTPGRSRTKSGALFAGSEILKPIALSPGGSDLGRYDLLPDVPLQHNESYRRSRRSSGRRRVRTNNSEDGTEVTPNDLAVDRKPTEADATGFL</sequence>
<dbReference type="EMBL" id="JAKROA010000001">
    <property type="protein sequence ID" value="KAL5112592.1"/>
    <property type="molecule type" value="Genomic_DNA"/>
</dbReference>
<evidence type="ECO:0000256" key="1">
    <source>
        <dbReference type="SAM" id="MobiDB-lite"/>
    </source>
</evidence>
<dbReference type="Proteomes" id="UP001651158">
    <property type="component" value="Unassembled WGS sequence"/>
</dbReference>
<evidence type="ECO:0000256" key="3">
    <source>
        <dbReference type="SAM" id="SignalP"/>
    </source>
</evidence>
<keyword evidence="3" id="KW-0732">Signal</keyword>
<reference evidence="4 5" key="1">
    <citation type="journal article" date="2022" name="Front. Cell. Infect. Microbiol.">
        <title>The Genomes of Two Strains of Taenia crassiceps the Animal Model for the Study of Human Cysticercosis.</title>
        <authorList>
            <person name="Bobes R.J."/>
            <person name="Estrada K."/>
            <person name="Rios-Valencia D.G."/>
            <person name="Calderon-Gallegos A."/>
            <person name="de la Torre P."/>
            <person name="Carrero J.C."/>
            <person name="Sanchez-Flores A."/>
            <person name="Laclette J.P."/>
        </authorList>
    </citation>
    <scope>NUCLEOTIDE SEQUENCE [LARGE SCALE GENOMIC DNA]</scope>
    <source>
        <strain evidence="4">WFUcys</strain>
    </source>
</reference>
<gene>
    <name evidence="4" type="ORF">TcWFU_007801</name>
</gene>
<name>A0ABR4QSK7_9CEST</name>
<organism evidence="4 5">
    <name type="scientific">Taenia crassiceps</name>
    <dbReference type="NCBI Taxonomy" id="6207"/>
    <lineage>
        <taxon>Eukaryota</taxon>
        <taxon>Metazoa</taxon>
        <taxon>Spiralia</taxon>
        <taxon>Lophotrochozoa</taxon>
        <taxon>Platyhelminthes</taxon>
        <taxon>Cestoda</taxon>
        <taxon>Eucestoda</taxon>
        <taxon>Cyclophyllidea</taxon>
        <taxon>Taeniidae</taxon>
        <taxon>Taenia</taxon>
    </lineage>
</organism>
<keyword evidence="2" id="KW-1133">Transmembrane helix</keyword>
<protein>
    <submittedName>
        <fullName evidence="4">Uncharacterized protein</fullName>
    </submittedName>
</protein>
<feature type="transmembrane region" description="Helical" evidence="2">
    <location>
        <begin position="182"/>
        <end position="203"/>
    </location>
</feature>
<accession>A0ABR4QSK7</accession>
<feature type="signal peptide" evidence="3">
    <location>
        <begin position="1"/>
        <end position="28"/>
    </location>
</feature>
<evidence type="ECO:0000256" key="2">
    <source>
        <dbReference type="SAM" id="Phobius"/>
    </source>
</evidence>
<evidence type="ECO:0000313" key="5">
    <source>
        <dbReference type="Proteomes" id="UP001651158"/>
    </source>
</evidence>
<feature type="compositionally biased region" description="Basic residues" evidence="1">
    <location>
        <begin position="263"/>
        <end position="274"/>
    </location>
</feature>
<evidence type="ECO:0000313" key="4">
    <source>
        <dbReference type="EMBL" id="KAL5112592.1"/>
    </source>
</evidence>
<proteinExistence type="predicted"/>
<keyword evidence="5" id="KW-1185">Reference proteome</keyword>
<feature type="region of interest" description="Disordered" evidence="1">
    <location>
        <begin position="259"/>
        <end position="304"/>
    </location>
</feature>
<keyword evidence="2" id="KW-0812">Transmembrane</keyword>
<feature type="chain" id="PRO_5047327901" evidence="3">
    <location>
        <begin position="29"/>
        <end position="304"/>
    </location>
</feature>
<comment type="caution">
    <text evidence="4">The sequence shown here is derived from an EMBL/GenBank/DDBJ whole genome shotgun (WGS) entry which is preliminary data.</text>
</comment>